<gene>
    <name evidence="2" type="ORF">ECC02_006495</name>
</gene>
<evidence type="ECO:0000313" key="2">
    <source>
        <dbReference type="EMBL" id="KAF5220427.1"/>
    </source>
</evidence>
<evidence type="ECO:0000313" key="3">
    <source>
        <dbReference type="Proteomes" id="UP000583944"/>
    </source>
</evidence>
<reference evidence="2 3" key="1">
    <citation type="journal article" date="2019" name="Genome Biol. Evol.">
        <title>Nanopore Sequencing Significantly Improves Genome Assembly of the Protozoan Parasite Trypanosoma cruzi.</title>
        <authorList>
            <person name="Diaz-Viraque F."/>
            <person name="Pita S."/>
            <person name="Greif G."/>
            <person name="de Souza R.C.M."/>
            <person name="Iraola G."/>
            <person name="Robello C."/>
        </authorList>
    </citation>
    <scope>NUCLEOTIDE SEQUENCE [LARGE SCALE GENOMIC DNA]</scope>
    <source>
        <strain evidence="2 3">Berenice</strain>
    </source>
</reference>
<dbReference type="Proteomes" id="UP000583944">
    <property type="component" value="Unassembled WGS sequence"/>
</dbReference>
<dbReference type="VEuPathDB" id="TriTrypDB:BCY84_20351"/>
<proteinExistence type="predicted"/>
<dbReference type="AlphaFoldDB" id="A0A7J6Y195"/>
<comment type="caution">
    <text evidence="2">The sequence shown here is derived from an EMBL/GenBank/DDBJ whole genome shotgun (WGS) entry which is preliminary data.</text>
</comment>
<sequence length="455" mass="47858">MENASTPKEEMPSCLFLRGTFVGPCDCFCSSSLFFIPYKVTPTHVDSTTTTCCSSASTTNSSSASTTNSGSASTTNSSSASTTNSGSASTTNSSSASTTNSGSASTTNSSSASTTNSGSASTTNSSSASTNSSGASTTNSRPAPTQRIPQQQRCQHHQAAAVPAPPTAAVPVPPTAAVPAPPTAMPLSASSVPPVVSVPSGAVPQLSVAAPFTGASIALSLPAGIGVPPQQAIHEEARRSLEKAAIQQFKSAAGDHYLDLDDVVRDTICKLFFLSNYDVGTMMTSVAKSLHCLGRYDVGLLRNDDSTAFTLIQSPPFNEAVVTDEAQSVEQCRRAIQEAKIRIERADTRSKARFFDAARAGTKPKEQPGRVPSTCVRKEAKAKPATFRKTSYEQIQELLRAYQASRVGRGRGASASPGVPRNASPERDGYLLWRYGGNYPKENYYTHYRLHGLKK</sequence>
<dbReference type="VEuPathDB" id="TriTrypDB:ECC02_006495"/>
<evidence type="ECO:0000256" key="1">
    <source>
        <dbReference type="SAM" id="MobiDB-lite"/>
    </source>
</evidence>
<feature type="compositionally biased region" description="Low complexity" evidence="1">
    <location>
        <begin position="56"/>
        <end position="162"/>
    </location>
</feature>
<name>A0A7J6Y195_TRYCR</name>
<protein>
    <submittedName>
        <fullName evidence="2">Uncharacterized protein</fullName>
    </submittedName>
</protein>
<feature type="region of interest" description="Disordered" evidence="1">
    <location>
        <begin position="56"/>
        <end position="168"/>
    </location>
</feature>
<accession>A0A7J6Y195</accession>
<dbReference type="EMBL" id="JABDHM010000051">
    <property type="protein sequence ID" value="KAF5220427.1"/>
    <property type="molecule type" value="Genomic_DNA"/>
</dbReference>
<organism evidence="2 3">
    <name type="scientific">Trypanosoma cruzi</name>
    <dbReference type="NCBI Taxonomy" id="5693"/>
    <lineage>
        <taxon>Eukaryota</taxon>
        <taxon>Discoba</taxon>
        <taxon>Euglenozoa</taxon>
        <taxon>Kinetoplastea</taxon>
        <taxon>Metakinetoplastina</taxon>
        <taxon>Trypanosomatida</taxon>
        <taxon>Trypanosomatidae</taxon>
        <taxon>Trypanosoma</taxon>
        <taxon>Schizotrypanum</taxon>
    </lineage>
</organism>